<accession>A0A2G4YQM3</accession>
<evidence type="ECO:0000313" key="2">
    <source>
        <dbReference type="EMBL" id="PHZ84580.1"/>
    </source>
</evidence>
<gene>
    <name evidence="2" type="ORF">CRD36_12310</name>
</gene>
<name>A0A2G4YQM3_9PROT</name>
<keyword evidence="3" id="KW-1185">Reference proteome</keyword>
<evidence type="ECO:0000313" key="3">
    <source>
        <dbReference type="Proteomes" id="UP000229730"/>
    </source>
</evidence>
<proteinExistence type="predicted"/>
<dbReference type="RefSeq" id="WP_099473660.1">
    <property type="nucleotide sequence ID" value="NZ_CP041025.1"/>
</dbReference>
<sequence length="109" mass="12315">MKTQLYYSPDPYRNLIPTCGRHMPRLSGHHSWRFRHTDTTSAYAQAALFHPMRATPHPSPASERRVPSQGGNARHTDSIAGNTIKPSCTICNTRSAKKFDHKDYYNGTS</sequence>
<dbReference type="AlphaFoldDB" id="A0A2G4YQM3"/>
<dbReference type="EMBL" id="PDEM01000024">
    <property type="protein sequence ID" value="PHZ84580.1"/>
    <property type="molecule type" value="Genomic_DNA"/>
</dbReference>
<organism evidence="2 3">
    <name type="scientific">Paremcibacter congregatus</name>
    <dbReference type="NCBI Taxonomy" id="2043170"/>
    <lineage>
        <taxon>Bacteria</taxon>
        <taxon>Pseudomonadati</taxon>
        <taxon>Pseudomonadota</taxon>
        <taxon>Alphaproteobacteria</taxon>
        <taxon>Emcibacterales</taxon>
        <taxon>Emcibacteraceae</taxon>
        <taxon>Paremcibacter</taxon>
    </lineage>
</organism>
<feature type="region of interest" description="Disordered" evidence="1">
    <location>
        <begin position="52"/>
        <end position="81"/>
    </location>
</feature>
<dbReference type="InParanoid" id="A0A2G4YQM3"/>
<reference evidence="2 3" key="1">
    <citation type="submission" date="2017-10" db="EMBL/GenBank/DDBJ databases">
        <title>Frigbacter circumglobatus gen. nov. sp. nov., isolated from sediment cultured in situ.</title>
        <authorList>
            <person name="Zhao Z."/>
        </authorList>
    </citation>
    <scope>NUCLEOTIDE SEQUENCE [LARGE SCALE GENOMIC DNA]</scope>
    <source>
        <strain evidence="2 3">ZYL</strain>
    </source>
</reference>
<protein>
    <submittedName>
        <fullName evidence="2">Uncharacterized protein</fullName>
    </submittedName>
</protein>
<dbReference type="Proteomes" id="UP000229730">
    <property type="component" value="Unassembled WGS sequence"/>
</dbReference>
<comment type="caution">
    <text evidence="2">The sequence shown here is derived from an EMBL/GenBank/DDBJ whole genome shotgun (WGS) entry which is preliminary data.</text>
</comment>
<evidence type="ECO:0000256" key="1">
    <source>
        <dbReference type="SAM" id="MobiDB-lite"/>
    </source>
</evidence>